<dbReference type="InterPro" id="IPR051781">
    <property type="entry name" value="Metallo-dep_Hydrolase"/>
</dbReference>
<dbReference type="EMBL" id="JAGTJS010000036">
    <property type="protein sequence ID" value="KAH7230722.1"/>
    <property type="molecule type" value="Genomic_DNA"/>
</dbReference>
<gene>
    <name evidence="1" type="ORF">B0J15DRAFT_599708</name>
</gene>
<proteinExistence type="predicted"/>
<dbReference type="OrthoDB" id="5595695at2759"/>
<dbReference type="SUPFAM" id="SSF51556">
    <property type="entry name" value="Metallo-dependent hydrolases"/>
    <property type="match status" value="1"/>
</dbReference>
<protein>
    <recommendedName>
        <fullName evidence="3">Amidohydrolase-related domain-containing protein</fullName>
    </recommendedName>
</protein>
<sequence length="194" mass="20975">MSVTVDSETGLIVRVFERDDQKYVMPGLVDAHAHVFLHSYDEAGALQQKSPRLFVATKVLASTGSFEPRSENTSGGHCLPAGADAVDGVKACLMAVWIRIAAGADIIKFFADYRRRITRCPPAQQHPYIPSVRYPPKEPNADYLISSQQEMNMIVKEATLARAPVSAHCCTLEGALGAIEAGASTLEDVCDLLA</sequence>
<dbReference type="AlphaFoldDB" id="A0A9P9G3U2"/>
<dbReference type="InterPro" id="IPR032466">
    <property type="entry name" value="Metal_Hydrolase"/>
</dbReference>
<dbReference type="Proteomes" id="UP000736672">
    <property type="component" value="Unassembled WGS sequence"/>
</dbReference>
<dbReference type="PANTHER" id="PTHR43135:SF3">
    <property type="entry name" value="ALPHA-D-RIBOSE 1-METHYLPHOSPHONATE 5-TRIPHOSPHATE DIPHOSPHATASE"/>
    <property type="match status" value="1"/>
</dbReference>
<reference evidence="1" key="1">
    <citation type="journal article" date="2021" name="Nat. Commun.">
        <title>Genetic determinants of endophytism in the Arabidopsis root mycobiome.</title>
        <authorList>
            <person name="Mesny F."/>
            <person name="Miyauchi S."/>
            <person name="Thiergart T."/>
            <person name="Pickel B."/>
            <person name="Atanasova L."/>
            <person name="Karlsson M."/>
            <person name="Huettel B."/>
            <person name="Barry K.W."/>
            <person name="Haridas S."/>
            <person name="Chen C."/>
            <person name="Bauer D."/>
            <person name="Andreopoulos W."/>
            <person name="Pangilinan J."/>
            <person name="LaButti K."/>
            <person name="Riley R."/>
            <person name="Lipzen A."/>
            <person name="Clum A."/>
            <person name="Drula E."/>
            <person name="Henrissat B."/>
            <person name="Kohler A."/>
            <person name="Grigoriev I.V."/>
            <person name="Martin F.M."/>
            <person name="Hacquard S."/>
        </authorList>
    </citation>
    <scope>NUCLEOTIDE SEQUENCE</scope>
    <source>
        <strain evidence="1">FSSC 5 MPI-SDFR-AT-0091</strain>
    </source>
</reference>
<evidence type="ECO:0008006" key="3">
    <source>
        <dbReference type="Google" id="ProtNLM"/>
    </source>
</evidence>
<evidence type="ECO:0000313" key="1">
    <source>
        <dbReference type="EMBL" id="KAH7230722.1"/>
    </source>
</evidence>
<accession>A0A9P9G3U2</accession>
<dbReference type="PANTHER" id="PTHR43135">
    <property type="entry name" value="ALPHA-D-RIBOSE 1-METHYLPHOSPHONATE 5-TRIPHOSPHATE DIPHOSPHATASE"/>
    <property type="match status" value="1"/>
</dbReference>
<organism evidence="1 2">
    <name type="scientific">Fusarium solani</name>
    <name type="common">Filamentous fungus</name>
    <dbReference type="NCBI Taxonomy" id="169388"/>
    <lineage>
        <taxon>Eukaryota</taxon>
        <taxon>Fungi</taxon>
        <taxon>Dikarya</taxon>
        <taxon>Ascomycota</taxon>
        <taxon>Pezizomycotina</taxon>
        <taxon>Sordariomycetes</taxon>
        <taxon>Hypocreomycetidae</taxon>
        <taxon>Hypocreales</taxon>
        <taxon>Nectriaceae</taxon>
        <taxon>Fusarium</taxon>
        <taxon>Fusarium solani species complex</taxon>
    </lineage>
</organism>
<evidence type="ECO:0000313" key="2">
    <source>
        <dbReference type="Proteomes" id="UP000736672"/>
    </source>
</evidence>
<dbReference type="Gene3D" id="3.20.20.140">
    <property type="entry name" value="Metal-dependent hydrolases"/>
    <property type="match status" value="1"/>
</dbReference>
<keyword evidence="2" id="KW-1185">Reference proteome</keyword>
<name>A0A9P9G3U2_FUSSL</name>
<comment type="caution">
    <text evidence="1">The sequence shown here is derived from an EMBL/GenBank/DDBJ whole genome shotgun (WGS) entry which is preliminary data.</text>
</comment>